<dbReference type="InterPro" id="IPR051222">
    <property type="entry name" value="PPR/CCM1_RNA-binding"/>
</dbReference>
<dbReference type="InterPro" id="IPR002885">
    <property type="entry name" value="PPR_rpt"/>
</dbReference>
<name>A0A448YUW8_9STRA</name>
<organism evidence="3 4">
    <name type="scientific">Pseudo-nitzschia multistriata</name>
    <dbReference type="NCBI Taxonomy" id="183589"/>
    <lineage>
        <taxon>Eukaryota</taxon>
        <taxon>Sar</taxon>
        <taxon>Stramenopiles</taxon>
        <taxon>Ochrophyta</taxon>
        <taxon>Bacillariophyta</taxon>
        <taxon>Bacillariophyceae</taxon>
        <taxon>Bacillariophycidae</taxon>
        <taxon>Bacillariales</taxon>
        <taxon>Bacillariaceae</taxon>
        <taxon>Pseudo-nitzschia</taxon>
    </lineage>
</organism>
<evidence type="ECO:0000256" key="1">
    <source>
        <dbReference type="ARBA" id="ARBA00022737"/>
    </source>
</evidence>
<dbReference type="Gene3D" id="1.25.40.10">
    <property type="entry name" value="Tetratricopeptide repeat domain"/>
    <property type="match status" value="3"/>
</dbReference>
<dbReference type="PANTHER" id="PTHR47942">
    <property type="entry name" value="TETRATRICOPEPTIDE REPEAT (TPR)-LIKE SUPERFAMILY PROTEIN-RELATED"/>
    <property type="match status" value="1"/>
</dbReference>
<keyword evidence="1" id="KW-0677">Repeat</keyword>
<gene>
    <name evidence="3" type="ORF">PSNMU_V1.4_AUG-EV-PASAV3_0000240</name>
</gene>
<dbReference type="PANTHER" id="PTHR47942:SF63">
    <property type="entry name" value="PENTATRICOPEPTIDE REPEAT-CONTAINING PROTEIN"/>
    <property type="match status" value="1"/>
</dbReference>
<proteinExistence type="predicted"/>
<sequence length="627" mass="70721">MTRIQSMTIDPGAGLSVTPQDSDEEDDNDEEQQGDHQLDLHHVNNDDRDGSKPFMTSSYLAAVSPKDHQRRKKRKNNKAMKDISFLRKRTSTLLALTEPESYLSGQQEAPHQQAHLSRGMKINLNTFNFLIDGWAFSGESDACDKAMILLERMEEMYYRYGEDSPVCPDVRSYTKVINALSRSKHRDSANLAEQLLYKMEAMAESGENPSAKPNTFTYTAAIEAQSYSGIKGSPEKAEELLEKMIQKYQSGDPDVVPNARCFNAAISSYAKSALPGAAQHAEYLFERMDGLYMSGVEEAKPNSFNYNSLITAWANCRDQEDENGVCSARKAQEILERMEQCYAAGDESCKPTTVSYNAVIDAYAKSKQEEAAERAEQVLRRMGALYKEGADIQPNTRSFNTVINAWAKSGRADAAEKAQDLLDFMTNLYEDGNAAVRPDAHSFCTVINAFARSNQLTDKAERANNLFRSMMDAYEKDPKMSHLKPNVVAVNAVMNACAYTIQGDINEQNRAMEIAHNLLKILEDSDYGSADQITYGTFLKVCANQMPDCATRQQIMEVIFQNSARDGQVGNLVIQQLRAMGPPELYYRLTGHYIEEDIRMEDLPKEWWVNVVEGRWRKRKHDDHRNN</sequence>
<keyword evidence="4" id="KW-1185">Reference proteome</keyword>
<reference evidence="3 4" key="1">
    <citation type="submission" date="2019-01" db="EMBL/GenBank/DDBJ databases">
        <authorList>
            <person name="Ferrante I. M."/>
        </authorList>
    </citation>
    <scope>NUCLEOTIDE SEQUENCE [LARGE SCALE GENOMIC DNA]</scope>
    <source>
        <strain evidence="3 4">B856</strain>
    </source>
</reference>
<dbReference type="EMBL" id="CAACVS010000003">
    <property type="protein sequence ID" value="VEU33597.1"/>
    <property type="molecule type" value="Genomic_DNA"/>
</dbReference>
<dbReference type="Proteomes" id="UP000291116">
    <property type="component" value="Unassembled WGS sequence"/>
</dbReference>
<dbReference type="AlphaFoldDB" id="A0A448YUW8"/>
<dbReference type="OrthoDB" id="185373at2759"/>
<feature type="region of interest" description="Disordered" evidence="2">
    <location>
        <begin position="1"/>
        <end position="55"/>
    </location>
</feature>
<evidence type="ECO:0000313" key="4">
    <source>
        <dbReference type="Proteomes" id="UP000291116"/>
    </source>
</evidence>
<evidence type="ECO:0000313" key="3">
    <source>
        <dbReference type="EMBL" id="VEU33597.1"/>
    </source>
</evidence>
<feature type="compositionally biased region" description="Basic and acidic residues" evidence="2">
    <location>
        <begin position="33"/>
        <end position="51"/>
    </location>
</feature>
<dbReference type="Pfam" id="PF13812">
    <property type="entry name" value="PPR_3"/>
    <property type="match status" value="1"/>
</dbReference>
<evidence type="ECO:0000256" key="2">
    <source>
        <dbReference type="SAM" id="MobiDB-lite"/>
    </source>
</evidence>
<feature type="compositionally biased region" description="Acidic residues" evidence="2">
    <location>
        <begin position="21"/>
        <end position="32"/>
    </location>
</feature>
<evidence type="ECO:0008006" key="5">
    <source>
        <dbReference type="Google" id="ProtNLM"/>
    </source>
</evidence>
<accession>A0A448YUW8</accession>
<dbReference type="Pfam" id="PF01535">
    <property type="entry name" value="PPR"/>
    <property type="match status" value="1"/>
</dbReference>
<protein>
    <recommendedName>
        <fullName evidence="5">Pentacotripeptide-repeat region of PRORP domain-containing protein</fullName>
    </recommendedName>
</protein>
<dbReference type="InterPro" id="IPR011990">
    <property type="entry name" value="TPR-like_helical_dom_sf"/>
</dbReference>